<dbReference type="SUPFAM" id="SSF48403">
    <property type="entry name" value="Ankyrin repeat"/>
    <property type="match status" value="1"/>
</dbReference>
<keyword evidence="6" id="KW-1185">Reference proteome</keyword>
<protein>
    <recommendedName>
        <fullName evidence="4">BTB domain-containing protein</fullName>
    </recommendedName>
</protein>
<feature type="compositionally biased region" description="Low complexity" evidence="3">
    <location>
        <begin position="1360"/>
        <end position="1379"/>
    </location>
</feature>
<feature type="domain" description="BTB" evidence="4">
    <location>
        <begin position="852"/>
        <end position="923"/>
    </location>
</feature>
<organism evidence="5 6">
    <name type="scientific">Morchella conica CCBAS932</name>
    <dbReference type="NCBI Taxonomy" id="1392247"/>
    <lineage>
        <taxon>Eukaryota</taxon>
        <taxon>Fungi</taxon>
        <taxon>Dikarya</taxon>
        <taxon>Ascomycota</taxon>
        <taxon>Pezizomycotina</taxon>
        <taxon>Pezizomycetes</taxon>
        <taxon>Pezizales</taxon>
        <taxon>Morchellaceae</taxon>
        <taxon>Morchella</taxon>
    </lineage>
</organism>
<gene>
    <name evidence="5" type="ORF">P167DRAFT_499246</name>
</gene>
<dbReference type="OrthoDB" id="1893551at2759"/>
<feature type="compositionally biased region" description="Polar residues" evidence="3">
    <location>
        <begin position="1117"/>
        <end position="1129"/>
    </location>
</feature>
<feature type="region of interest" description="Disordered" evidence="3">
    <location>
        <begin position="1097"/>
        <end position="1217"/>
    </location>
</feature>
<name>A0A3N4L1N7_9PEZI</name>
<dbReference type="InterPro" id="IPR000408">
    <property type="entry name" value="Reg_chr_condens"/>
</dbReference>
<evidence type="ECO:0000313" key="6">
    <source>
        <dbReference type="Proteomes" id="UP000277580"/>
    </source>
</evidence>
<dbReference type="InParanoid" id="A0A3N4L1N7"/>
<feature type="compositionally biased region" description="Gly residues" evidence="3">
    <location>
        <begin position="1461"/>
        <end position="1474"/>
    </location>
</feature>
<dbReference type="Proteomes" id="UP000277580">
    <property type="component" value="Unassembled WGS sequence"/>
</dbReference>
<dbReference type="SUPFAM" id="SSF50985">
    <property type="entry name" value="RCC1/BLIP-II"/>
    <property type="match status" value="1"/>
</dbReference>
<dbReference type="Pfam" id="PF13540">
    <property type="entry name" value="RCC1_2"/>
    <property type="match status" value="1"/>
</dbReference>
<feature type="compositionally biased region" description="Polar residues" evidence="3">
    <location>
        <begin position="1329"/>
        <end position="1348"/>
    </location>
</feature>
<feature type="region of interest" description="Disordered" evidence="3">
    <location>
        <begin position="1232"/>
        <end position="1292"/>
    </location>
</feature>
<feature type="compositionally biased region" description="Basic and acidic residues" evidence="3">
    <location>
        <begin position="1447"/>
        <end position="1460"/>
    </location>
</feature>
<dbReference type="SMART" id="SM00225">
    <property type="entry name" value="BTB"/>
    <property type="match status" value="2"/>
</dbReference>
<dbReference type="InterPro" id="IPR009091">
    <property type="entry name" value="RCC1/BLIP-II"/>
</dbReference>
<evidence type="ECO:0000256" key="1">
    <source>
        <dbReference type="ARBA" id="ARBA00022737"/>
    </source>
</evidence>
<proteinExistence type="predicted"/>
<dbReference type="PROSITE" id="PS50097">
    <property type="entry name" value="BTB"/>
    <property type="match status" value="2"/>
</dbReference>
<dbReference type="Gene3D" id="1.25.40.20">
    <property type="entry name" value="Ankyrin repeat-containing domain"/>
    <property type="match status" value="1"/>
</dbReference>
<dbReference type="EMBL" id="ML119107">
    <property type="protein sequence ID" value="RPB16727.1"/>
    <property type="molecule type" value="Genomic_DNA"/>
</dbReference>
<feature type="compositionally biased region" description="Acidic residues" evidence="3">
    <location>
        <begin position="168"/>
        <end position="180"/>
    </location>
</feature>
<dbReference type="PANTHER" id="PTHR22872:SF2">
    <property type="entry name" value="INHIBITOR OF BRUTON TYROSINE KINASE"/>
    <property type="match status" value="1"/>
</dbReference>
<dbReference type="Gene3D" id="3.30.710.10">
    <property type="entry name" value="Potassium Channel Kv1.1, Chain A"/>
    <property type="match status" value="2"/>
</dbReference>
<dbReference type="STRING" id="1392247.A0A3N4L1N7"/>
<feature type="region of interest" description="Disordered" evidence="3">
    <location>
        <begin position="1447"/>
        <end position="1513"/>
    </location>
</feature>
<feature type="compositionally biased region" description="Basic and acidic residues" evidence="3">
    <location>
        <begin position="181"/>
        <end position="190"/>
    </location>
</feature>
<keyword evidence="1" id="KW-0677">Repeat</keyword>
<feature type="region of interest" description="Disordered" evidence="3">
    <location>
        <begin position="1306"/>
        <end position="1400"/>
    </location>
</feature>
<dbReference type="Pfam" id="PF00651">
    <property type="entry name" value="BTB"/>
    <property type="match status" value="2"/>
</dbReference>
<dbReference type="InterPro" id="IPR011333">
    <property type="entry name" value="SKP1/BTB/POZ_sf"/>
</dbReference>
<dbReference type="PROSITE" id="PS50012">
    <property type="entry name" value="RCC1_3"/>
    <property type="match status" value="2"/>
</dbReference>
<dbReference type="InterPro" id="IPR051625">
    <property type="entry name" value="Signaling_Regulatory_Domain"/>
</dbReference>
<evidence type="ECO:0000256" key="2">
    <source>
        <dbReference type="PROSITE-ProRule" id="PRU00235"/>
    </source>
</evidence>
<evidence type="ECO:0000256" key="3">
    <source>
        <dbReference type="SAM" id="MobiDB-lite"/>
    </source>
</evidence>
<dbReference type="Gene3D" id="2.130.10.30">
    <property type="entry name" value="Regulator of chromosome condensation 1/beta-lactamase-inhibitor protein II"/>
    <property type="match status" value="1"/>
</dbReference>
<feature type="repeat" description="RCC1" evidence="2">
    <location>
        <begin position="280"/>
        <end position="334"/>
    </location>
</feature>
<evidence type="ECO:0000313" key="5">
    <source>
        <dbReference type="EMBL" id="RPB16727.1"/>
    </source>
</evidence>
<accession>A0A3N4L1N7</accession>
<sequence length="1513" mass="165827">MGSNLWRYYLENDAAKFRRLLARPGGGGVAPTGIGVTTIAATSSKKSGASGNGNGTITRQALRELDSLGRNVLHLACSDPEGLPFVDALLEHPYTDPSVPDAESGWTAMHRALYHGNISAVRSILAHNPSNWGIVKIKDHAGDSPFEVFGGSIQGIERLLAEERGIVVEEDQQSDDEDNDERSGKVDRSETAGGDEIFMFGSNKNLSLGFPDEDDRSYPERPQIQRPRQLLLEQAQLKYFNSGERSEDLLDASTLFSPLHFRDIQLSKLHTAVLTSDPHSNLFICGFGHGGRLGFGDQQSTQFTLRPLSPPLLPPKRVESVALGLDHTVAVLEGGEVWTWGGNKWGQLGYALQQKTTKEDPIQTTPRQVFNGLKREIVIGCAASRIHTAVFTATSLFTFGKNEGQLGILDSSDARTLASQPTARKVAASFLAGTVITQVTAIDKATAVLLENHEVWILAGYGYSRLSFPIERVVGLYGMNITRYDNKPNFIRKITGGGDTLCALSRTGDAFTLDVESCLKERAEKGAKVGWTTTRAWSLRKTHMAVRDADVGEDGSIIVCTESGSVWKRVKRAKMKEKGFGTAESGRYKFDRVPGLTRITSVKTNKFGAFAAIRRDTDIMKVALLVHPQMLWSDVAGLLSFREAFLKDNSEIGGGDDGHVSEAWGYGPKPRPEGYQDAVLWFMKKDMEQELRDFLIRLPLRRGTGVEWDMTISTDTCHGVEIPIHKVLLIARSPVFRTLLGADPGEIGHFLEFQQNSGSNPRLILKGVDLLTVLNLVYYLYIDTVIDLWHQRGTDAAQTQKFKVLRTELAAVASALGLTLLENSVGRMNYPARSLNKDFEVALNTHEFVRSTDLIIELAKSESIRVHSAIMKARCPFFDALYGGGADGRWLLGRRGDGEAIKVDMKHVSKPVMEAVVTWLYTDWGPEGFDGVRVGVKESKIDDYLDYVMDVMSVANELMLERLSQVCQKVLGNYVNTRNAAQLLMAVSACSETGFKDMCMQYICLNIETMLENHLLDDLDEDLMSELNEVIKDNQRRCHPKSRAGRQEEMLLEKYPSMVESSAKEKKALIAFYAQEDELAMVSTLKKAGSYPLEISSTQQLPNKARRKSGKEGKMAISNSPLLKPSNTGGDLMFHMDDEDASLSAGRGNGNGNNQIPSPPSSLPKPDEGIWFNSKGKEIASPQSQNTRQPALDPVVTPKSFPKHTPLTPEGPASKSWRATMMPDKLPLKEILGHASPSTGKSNITLGLSSSTPEKISQKERKRQQQLQSQQPAGPEIALTPEKPMPKMWQTPTAVSRVSLKEVLIEESSPTTSRATAARPGPSRVEIQRSMSTPPQPITRASTQANIPTSPPPTPHKLTPQKTPSTSTTAQAQPQSASAFVPPTPSPRPQRPEATLHLSLADIMSQEEVHKEIMRDHVAKRSLQEIQAEQEFLRWWEAESEKVKLEAEKAEKAATRESGRGRGGSRGSRGGGESGPKRGGRRGRGGGGGEGGRGRRSKGESSRGAAVVAGQGS</sequence>
<feature type="region of interest" description="Disordered" evidence="3">
    <location>
        <begin position="167"/>
        <end position="218"/>
    </location>
</feature>
<feature type="compositionally biased region" description="Polar residues" evidence="3">
    <location>
        <begin position="1236"/>
        <end position="1255"/>
    </location>
</feature>
<feature type="domain" description="BTB" evidence="4">
    <location>
        <begin position="708"/>
        <end position="781"/>
    </location>
</feature>
<dbReference type="CDD" id="cd18186">
    <property type="entry name" value="BTB_POZ_ZBTB_KLHL-like"/>
    <property type="match status" value="2"/>
</dbReference>
<dbReference type="InterPro" id="IPR000210">
    <property type="entry name" value="BTB/POZ_dom"/>
</dbReference>
<dbReference type="InterPro" id="IPR036770">
    <property type="entry name" value="Ankyrin_rpt-contain_sf"/>
</dbReference>
<feature type="repeat" description="RCC1" evidence="2">
    <location>
        <begin position="335"/>
        <end position="394"/>
    </location>
</feature>
<dbReference type="SUPFAM" id="SSF54695">
    <property type="entry name" value="POZ domain"/>
    <property type="match status" value="2"/>
</dbReference>
<evidence type="ECO:0000259" key="4">
    <source>
        <dbReference type="PROSITE" id="PS50097"/>
    </source>
</evidence>
<reference evidence="5 6" key="1">
    <citation type="journal article" date="2018" name="Nat. Ecol. Evol.">
        <title>Pezizomycetes genomes reveal the molecular basis of ectomycorrhizal truffle lifestyle.</title>
        <authorList>
            <person name="Murat C."/>
            <person name="Payen T."/>
            <person name="Noel B."/>
            <person name="Kuo A."/>
            <person name="Morin E."/>
            <person name="Chen J."/>
            <person name="Kohler A."/>
            <person name="Krizsan K."/>
            <person name="Balestrini R."/>
            <person name="Da Silva C."/>
            <person name="Montanini B."/>
            <person name="Hainaut M."/>
            <person name="Levati E."/>
            <person name="Barry K.W."/>
            <person name="Belfiori B."/>
            <person name="Cichocki N."/>
            <person name="Clum A."/>
            <person name="Dockter R.B."/>
            <person name="Fauchery L."/>
            <person name="Guy J."/>
            <person name="Iotti M."/>
            <person name="Le Tacon F."/>
            <person name="Lindquist E.A."/>
            <person name="Lipzen A."/>
            <person name="Malagnac F."/>
            <person name="Mello A."/>
            <person name="Molinier V."/>
            <person name="Miyauchi S."/>
            <person name="Poulain J."/>
            <person name="Riccioni C."/>
            <person name="Rubini A."/>
            <person name="Sitrit Y."/>
            <person name="Splivallo R."/>
            <person name="Traeger S."/>
            <person name="Wang M."/>
            <person name="Zifcakova L."/>
            <person name="Wipf D."/>
            <person name="Zambonelli A."/>
            <person name="Paolocci F."/>
            <person name="Nowrousian M."/>
            <person name="Ottonello S."/>
            <person name="Baldrian P."/>
            <person name="Spatafora J.W."/>
            <person name="Henrissat B."/>
            <person name="Nagy L.G."/>
            <person name="Aury J.M."/>
            <person name="Wincker P."/>
            <person name="Grigoriev I.V."/>
            <person name="Bonfante P."/>
            <person name="Martin F.M."/>
        </authorList>
    </citation>
    <scope>NUCLEOTIDE SEQUENCE [LARGE SCALE GENOMIC DNA]</scope>
    <source>
        <strain evidence="5 6">CCBAS932</strain>
    </source>
</reference>
<dbReference type="PANTHER" id="PTHR22872">
    <property type="entry name" value="BTK-BINDING PROTEIN-RELATED"/>
    <property type="match status" value="1"/>
</dbReference>